<evidence type="ECO:0000256" key="2">
    <source>
        <dbReference type="ARBA" id="ARBA00022630"/>
    </source>
</evidence>
<dbReference type="FunCoup" id="A0A2T3AQR8">
    <property type="interactions" value="617"/>
</dbReference>
<evidence type="ECO:0000256" key="3">
    <source>
        <dbReference type="ARBA" id="ARBA00022827"/>
    </source>
</evidence>
<sequence length="484" mass="53911">MGPLGSGTAIKRVAVIGAGPGGLAAAKYLVAEKAFSKIQVFEQRESVGGVWNPGTDENGMYRDLMVPKTRPSQVPTQPVVKHGPEGPTVKYISPVYDDLDTNIPHTIMNYSDFPFPKGSSLFPHHTAVREYLERYADDIRPLITLGTQVIDVEPVDSGKWAVKTRDIKTQEEKNSTFDGVVVANGHYDDPYIPDIAGIREWNSAYPKAITHSKFYRRPEEYKSKKVVVVGNNASGVDISAQISTTSELPLYISVKADWPLTPTSDPTTTILPEISEFIIQDRAVRFTNGHLLKNVDKVVFCTGYLYSFPFLKHLKPPIVTTGERTEGLYRQIFWRPNPTLSFIALPQRIVPFPISESQGAVIARVLSGRLSLPSSSEMLSWEKSRIAQHGAGKSFHILGFPADAQYINDLHAWSLSATRDPKLENDGVGKIPPYWGAKEQWIRERIPGIKSASRAWGKNRLQITTLEQLGFDFESWKMEGRSAD</sequence>
<evidence type="ECO:0008006" key="8">
    <source>
        <dbReference type="Google" id="ProtNLM"/>
    </source>
</evidence>
<proteinExistence type="inferred from homology"/>
<dbReference type="InterPro" id="IPR020946">
    <property type="entry name" value="Flavin_mOase-like"/>
</dbReference>
<comment type="similarity">
    <text evidence="1">Belongs to the FMO family.</text>
</comment>
<dbReference type="RefSeq" id="XP_024717009.1">
    <property type="nucleotide sequence ID" value="XM_024863062.1"/>
</dbReference>
<keyword evidence="2" id="KW-0285">Flavoprotein</keyword>
<dbReference type="STRING" id="857342.A0A2T3AQR8"/>
<dbReference type="Proteomes" id="UP000241818">
    <property type="component" value="Unassembled WGS sequence"/>
</dbReference>
<name>A0A2T3AQR8_AMORE</name>
<keyword evidence="4" id="KW-0521">NADP</keyword>
<dbReference type="InParanoid" id="A0A2T3AQR8"/>
<dbReference type="GeneID" id="36571143"/>
<dbReference type="PRINTS" id="PR00370">
    <property type="entry name" value="FMOXYGENASE"/>
</dbReference>
<dbReference type="GO" id="GO:0004499">
    <property type="term" value="F:N,N-dimethylaniline monooxygenase activity"/>
    <property type="evidence" value="ECO:0007669"/>
    <property type="project" value="InterPro"/>
</dbReference>
<evidence type="ECO:0000256" key="4">
    <source>
        <dbReference type="ARBA" id="ARBA00022857"/>
    </source>
</evidence>
<protein>
    <recommendedName>
        <fullName evidence="8">FAD/NAD(P)-binding domain-containing protein</fullName>
    </recommendedName>
</protein>
<dbReference type="Gene3D" id="3.50.50.60">
    <property type="entry name" value="FAD/NAD(P)-binding domain"/>
    <property type="match status" value="2"/>
</dbReference>
<evidence type="ECO:0000313" key="6">
    <source>
        <dbReference type="EMBL" id="PSS08611.1"/>
    </source>
</evidence>
<dbReference type="AlphaFoldDB" id="A0A2T3AQR8"/>
<organism evidence="6 7">
    <name type="scientific">Amorphotheca resinae ATCC 22711</name>
    <dbReference type="NCBI Taxonomy" id="857342"/>
    <lineage>
        <taxon>Eukaryota</taxon>
        <taxon>Fungi</taxon>
        <taxon>Dikarya</taxon>
        <taxon>Ascomycota</taxon>
        <taxon>Pezizomycotina</taxon>
        <taxon>Leotiomycetes</taxon>
        <taxon>Helotiales</taxon>
        <taxon>Amorphothecaceae</taxon>
        <taxon>Amorphotheca</taxon>
    </lineage>
</organism>
<reference evidence="6 7" key="1">
    <citation type="journal article" date="2018" name="New Phytol.">
        <title>Comparative genomics and transcriptomics depict ericoid mycorrhizal fungi as versatile saprotrophs and plant mutualists.</title>
        <authorList>
            <person name="Martino E."/>
            <person name="Morin E."/>
            <person name="Grelet G.A."/>
            <person name="Kuo A."/>
            <person name="Kohler A."/>
            <person name="Daghino S."/>
            <person name="Barry K.W."/>
            <person name="Cichocki N."/>
            <person name="Clum A."/>
            <person name="Dockter R.B."/>
            <person name="Hainaut M."/>
            <person name="Kuo R.C."/>
            <person name="LaButti K."/>
            <person name="Lindahl B.D."/>
            <person name="Lindquist E.A."/>
            <person name="Lipzen A."/>
            <person name="Khouja H.R."/>
            <person name="Magnuson J."/>
            <person name="Murat C."/>
            <person name="Ohm R.A."/>
            <person name="Singer S.W."/>
            <person name="Spatafora J.W."/>
            <person name="Wang M."/>
            <person name="Veneault-Fourrey C."/>
            <person name="Henrissat B."/>
            <person name="Grigoriev I.V."/>
            <person name="Martin F.M."/>
            <person name="Perotto S."/>
        </authorList>
    </citation>
    <scope>NUCLEOTIDE SEQUENCE [LARGE SCALE GENOMIC DNA]</scope>
    <source>
        <strain evidence="6 7">ATCC 22711</strain>
    </source>
</reference>
<dbReference type="GO" id="GO:0050661">
    <property type="term" value="F:NADP binding"/>
    <property type="evidence" value="ECO:0007669"/>
    <property type="project" value="InterPro"/>
</dbReference>
<evidence type="ECO:0000256" key="5">
    <source>
        <dbReference type="ARBA" id="ARBA00023002"/>
    </source>
</evidence>
<dbReference type="InterPro" id="IPR050346">
    <property type="entry name" value="FMO-like"/>
</dbReference>
<dbReference type="GO" id="GO:0050660">
    <property type="term" value="F:flavin adenine dinucleotide binding"/>
    <property type="evidence" value="ECO:0007669"/>
    <property type="project" value="InterPro"/>
</dbReference>
<gene>
    <name evidence="6" type="ORF">M430DRAFT_147406</name>
</gene>
<evidence type="ECO:0000256" key="1">
    <source>
        <dbReference type="ARBA" id="ARBA00009183"/>
    </source>
</evidence>
<dbReference type="Pfam" id="PF00743">
    <property type="entry name" value="FMO-like"/>
    <property type="match status" value="2"/>
</dbReference>
<dbReference type="Pfam" id="PF13450">
    <property type="entry name" value="NAD_binding_8"/>
    <property type="match status" value="1"/>
</dbReference>
<evidence type="ECO:0000313" key="7">
    <source>
        <dbReference type="Proteomes" id="UP000241818"/>
    </source>
</evidence>
<dbReference type="PANTHER" id="PTHR23023">
    <property type="entry name" value="DIMETHYLANILINE MONOOXYGENASE"/>
    <property type="match status" value="1"/>
</dbReference>
<dbReference type="InterPro" id="IPR000960">
    <property type="entry name" value="Flavin_mOase"/>
</dbReference>
<dbReference type="SUPFAM" id="SSF51905">
    <property type="entry name" value="FAD/NAD(P)-binding domain"/>
    <property type="match status" value="2"/>
</dbReference>
<accession>A0A2T3AQR8</accession>
<keyword evidence="7" id="KW-1185">Reference proteome</keyword>
<keyword evidence="5" id="KW-0560">Oxidoreductase</keyword>
<keyword evidence="3" id="KW-0274">FAD</keyword>
<dbReference type="OrthoDB" id="66881at2759"/>
<dbReference type="InterPro" id="IPR036188">
    <property type="entry name" value="FAD/NAD-bd_sf"/>
</dbReference>
<dbReference type="EMBL" id="KZ679018">
    <property type="protein sequence ID" value="PSS08611.1"/>
    <property type="molecule type" value="Genomic_DNA"/>
</dbReference>